<dbReference type="EMBL" id="SGPK01000257">
    <property type="protein sequence ID" value="THH05507.1"/>
    <property type="molecule type" value="Genomic_DNA"/>
</dbReference>
<sequence length="144" mass="15801">VQQASNDVENFLTNGTFVVDPDAAIQRVVVPKATKRDFAAYFSKWENMKVLIGTSWSWFALDIAFYGLSLNSSIILNAIHFGSPSSSITGSLKAYTTFCTDLACVDPGVHIYEGSNKHAYANVYQVGCIERGGMSKPLCRLLNH</sequence>
<dbReference type="AlphaFoldDB" id="A0A4S4L2Y5"/>
<comment type="caution">
    <text evidence="1">The sequence shown here is derived from an EMBL/GenBank/DDBJ whole genome shotgun (WGS) entry which is preliminary data.</text>
</comment>
<reference evidence="1 2" key="1">
    <citation type="submission" date="2019-02" db="EMBL/GenBank/DDBJ databases">
        <title>Genome sequencing of the rare red list fungi Phellinidium pouzarii.</title>
        <authorList>
            <person name="Buettner E."/>
            <person name="Kellner H."/>
        </authorList>
    </citation>
    <scope>NUCLEOTIDE SEQUENCE [LARGE SCALE GENOMIC DNA]</scope>
    <source>
        <strain evidence="1 2">DSM 108285</strain>
    </source>
</reference>
<accession>A0A4S4L2Y5</accession>
<name>A0A4S4L2Y5_9AGAM</name>
<proteinExistence type="predicted"/>
<dbReference type="InterPro" id="IPR036259">
    <property type="entry name" value="MFS_trans_sf"/>
</dbReference>
<dbReference type="Gene3D" id="1.20.1250.20">
    <property type="entry name" value="MFS general substrate transporter like domains"/>
    <property type="match status" value="1"/>
</dbReference>
<evidence type="ECO:0000313" key="1">
    <source>
        <dbReference type="EMBL" id="THH05507.1"/>
    </source>
</evidence>
<gene>
    <name evidence="1" type="ORF">EW145_g4743</name>
</gene>
<feature type="non-terminal residue" evidence="1">
    <location>
        <position position="1"/>
    </location>
</feature>
<keyword evidence="2" id="KW-1185">Reference proteome</keyword>
<protein>
    <submittedName>
        <fullName evidence="1">Uncharacterized protein</fullName>
    </submittedName>
</protein>
<dbReference type="OrthoDB" id="433512at2759"/>
<dbReference type="Proteomes" id="UP000308199">
    <property type="component" value="Unassembled WGS sequence"/>
</dbReference>
<evidence type="ECO:0000313" key="2">
    <source>
        <dbReference type="Proteomes" id="UP000308199"/>
    </source>
</evidence>
<organism evidence="1 2">
    <name type="scientific">Phellinidium pouzarii</name>
    <dbReference type="NCBI Taxonomy" id="167371"/>
    <lineage>
        <taxon>Eukaryota</taxon>
        <taxon>Fungi</taxon>
        <taxon>Dikarya</taxon>
        <taxon>Basidiomycota</taxon>
        <taxon>Agaricomycotina</taxon>
        <taxon>Agaricomycetes</taxon>
        <taxon>Hymenochaetales</taxon>
        <taxon>Hymenochaetaceae</taxon>
        <taxon>Phellinidium</taxon>
    </lineage>
</organism>